<proteinExistence type="inferred from homology"/>
<evidence type="ECO:0000256" key="2">
    <source>
        <dbReference type="ARBA" id="ARBA00022722"/>
    </source>
</evidence>
<keyword evidence="8" id="KW-1185">Reference proteome</keyword>
<evidence type="ECO:0000256" key="5">
    <source>
        <dbReference type="ARBA" id="ARBA00072681"/>
    </source>
</evidence>
<keyword evidence="4" id="KW-0269">Exonuclease</keyword>
<dbReference type="Gene3D" id="3.30.420.10">
    <property type="entry name" value="Ribonuclease H-like superfamily/Ribonuclease H"/>
    <property type="match status" value="1"/>
</dbReference>
<name>A0AAD5R5N9_PARTN</name>
<comment type="similarity">
    <text evidence="1">Belongs to the oligoribonuclease family.</text>
</comment>
<evidence type="ECO:0000256" key="3">
    <source>
        <dbReference type="ARBA" id="ARBA00022801"/>
    </source>
</evidence>
<dbReference type="Proteomes" id="UP001196413">
    <property type="component" value="Unassembled WGS sequence"/>
</dbReference>
<evidence type="ECO:0000256" key="1">
    <source>
        <dbReference type="ARBA" id="ARBA00009921"/>
    </source>
</evidence>
<dbReference type="InterPro" id="IPR013520">
    <property type="entry name" value="Ribonucl_H"/>
</dbReference>
<dbReference type="CDD" id="cd06135">
    <property type="entry name" value="Orn"/>
    <property type="match status" value="1"/>
</dbReference>
<reference evidence="7" key="1">
    <citation type="submission" date="2021-06" db="EMBL/GenBank/DDBJ databases">
        <title>Parelaphostrongylus tenuis whole genome reference sequence.</title>
        <authorList>
            <person name="Garwood T.J."/>
            <person name="Larsen P.A."/>
            <person name="Fountain-Jones N.M."/>
            <person name="Garbe J.R."/>
            <person name="Macchietto M.G."/>
            <person name="Kania S.A."/>
            <person name="Gerhold R.W."/>
            <person name="Richards J.E."/>
            <person name="Wolf T.M."/>
        </authorList>
    </citation>
    <scope>NUCLEOTIDE SEQUENCE</scope>
    <source>
        <strain evidence="7">MNPRO001-30</strain>
        <tissue evidence="7">Meninges</tissue>
    </source>
</reference>
<dbReference type="SUPFAM" id="SSF53098">
    <property type="entry name" value="Ribonuclease H-like"/>
    <property type="match status" value="1"/>
</dbReference>
<dbReference type="PANTHER" id="PTHR11046:SF0">
    <property type="entry name" value="OLIGORIBONUCLEASE, MITOCHONDRIAL"/>
    <property type="match status" value="1"/>
</dbReference>
<dbReference type="InterPro" id="IPR012337">
    <property type="entry name" value="RNaseH-like_sf"/>
</dbReference>
<dbReference type="EMBL" id="JAHQIW010006749">
    <property type="protein sequence ID" value="KAJ1370183.1"/>
    <property type="molecule type" value="Genomic_DNA"/>
</dbReference>
<evidence type="ECO:0000313" key="7">
    <source>
        <dbReference type="EMBL" id="KAJ1370183.1"/>
    </source>
</evidence>
<evidence type="ECO:0000259" key="6">
    <source>
        <dbReference type="SMART" id="SM00479"/>
    </source>
</evidence>
<dbReference type="GO" id="GO:0000175">
    <property type="term" value="F:3'-5'-RNA exonuclease activity"/>
    <property type="evidence" value="ECO:0007669"/>
    <property type="project" value="InterPro"/>
</dbReference>
<dbReference type="GO" id="GO:0003676">
    <property type="term" value="F:nucleic acid binding"/>
    <property type="evidence" value="ECO:0007669"/>
    <property type="project" value="InterPro"/>
</dbReference>
<gene>
    <name evidence="7" type="primary">REXO2_9</name>
    <name evidence="7" type="ORF">KIN20_031853</name>
</gene>
<keyword evidence="2" id="KW-0540">Nuclease</keyword>
<dbReference type="FunFam" id="3.30.420.10:FF:000003">
    <property type="entry name" value="Oligoribonuclease"/>
    <property type="match status" value="1"/>
</dbReference>
<dbReference type="NCBIfam" id="NF003765">
    <property type="entry name" value="PRK05359.1"/>
    <property type="match status" value="1"/>
</dbReference>
<dbReference type="InterPro" id="IPR036397">
    <property type="entry name" value="RNaseH_sf"/>
</dbReference>
<dbReference type="SMART" id="SM00479">
    <property type="entry name" value="EXOIII"/>
    <property type="match status" value="1"/>
</dbReference>
<dbReference type="Pfam" id="PF00929">
    <property type="entry name" value="RNase_T"/>
    <property type="match status" value="1"/>
</dbReference>
<organism evidence="7 8">
    <name type="scientific">Parelaphostrongylus tenuis</name>
    <name type="common">Meningeal worm</name>
    <dbReference type="NCBI Taxonomy" id="148309"/>
    <lineage>
        <taxon>Eukaryota</taxon>
        <taxon>Metazoa</taxon>
        <taxon>Ecdysozoa</taxon>
        <taxon>Nematoda</taxon>
        <taxon>Chromadorea</taxon>
        <taxon>Rhabditida</taxon>
        <taxon>Rhabditina</taxon>
        <taxon>Rhabditomorpha</taxon>
        <taxon>Strongyloidea</taxon>
        <taxon>Metastrongylidae</taxon>
        <taxon>Parelaphostrongylus</taxon>
    </lineage>
</organism>
<keyword evidence="3" id="KW-0378">Hydrolase</keyword>
<comment type="caution">
    <text evidence="7">The sequence shown here is derived from an EMBL/GenBank/DDBJ whole genome shotgun (WGS) entry which is preliminary data.</text>
</comment>
<protein>
    <recommendedName>
        <fullName evidence="5">Probable oligoribonuclease</fullName>
    </recommendedName>
</protein>
<dbReference type="InterPro" id="IPR022894">
    <property type="entry name" value="Oligoribonuclease"/>
</dbReference>
<accession>A0AAD5R5N9</accession>
<dbReference type="AlphaFoldDB" id="A0AAD5R5N9"/>
<evidence type="ECO:0000256" key="4">
    <source>
        <dbReference type="ARBA" id="ARBA00022839"/>
    </source>
</evidence>
<feature type="domain" description="Exonuclease" evidence="6">
    <location>
        <begin position="1"/>
        <end position="178"/>
    </location>
</feature>
<dbReference type="PANTHER" id="PTHR11046">
    <property type="entry name" value="OLIGORIBONUCLEASE, MITOCHONDRIAL"/>
    <property type="match status" value="1"/>
</dbReference>
<evidence type="ECO:0000313" key="8">
    <source>
        <dbReference type="Proteomes" id="UP001196413"/>
    </source>
</evidence>
<sequence length="179" mass="20878">MTGLDHEKQTLVEIAVILTDKDLNIIAEGPDIVINQPEEVLDNMEDWSRKTFAENGLLSKIRESKIDMKQAEDMDSSRFLIVLVAILDFLANETVKQACPLAGNSVHLDRRFIAKYMPRLDKHLHYRIVDVSTIKELAARWYPKEFKKAPLKRQTHRALDDIRESIEELRYYRSSIFHQ</sequence>